<dbReference type="Proteomes" id="UP000828390">
    <property type="component" value="Unassembled WGS sequence"/>
</dbReference>
<gene>
    <name evidence="2" type="ORF">DPMN_010056</name>
</gene>
<feature type="region of interest" description="Disordered" evidence="1">
    <location>
        <begin position="1"/>
        <end position="53"/>
    </location>
</feature>
<dbReference type="EMBL" id="JAIWYP010000001">
    <property type="protein sequence ID" value="KAH3886055.1"/>
    <property type="molecule type" value="Genomic_DNA"/>
</dbReference>
<reference evidence="2" key="1">
    <citation type="journal article" date="2019" name="bioRxiv">
        <title>The Genome of the Zebra Mussel, Dreissena polymorpha: A Resource for Invasive Species Research.</title>
        <authorList>
            <person name="McCartney M.A."/>
            <person name="Auch B."/>
            <person name="Kono T."/>
            <person name="Mallez S."/>
            <person name="Zhang Y."/>
            <person name="Obille A."/>
            <person name="Becker A."/>
            <person name="Abrahante J.E."/>
            <person name="Garbe J."/>
            <person name="Badalamenti J.P."/>
            <person name="Herman A."/>
            <person name="Mangelson H."/>
            <person name="Liachko I."/>
            <person name="Sullivan S."/>
            <person name="Sone E.D."/>
            <person name="Koren S."/>
            <person name="Silverstein K.A.T."/>
            <person name="Beckman K.B."/>
            <person name="Gohl D.M."/>
        </authorList>
    </citation>
    <scope>NUCLEOTIDE SEQUENCE</scope>
    <source>
        <strain evidence="2">Duluth1</strain>
        <tissue evidence="2">Whole animal</tissue>
    </source>
</reference>
<evidence type="ECO:0000313" key="3">
    <source>
        <dbReference type="Proteomes" id="UP000828390"/>
    </source>
</evidence>
<organism evidence="2 3">
    <name type="scientific">Dreissena polymorpha</name>
    <name type="common">Zebra mussel</name>
    <name type="synonym">Mytilus polymorpha</name>
    <dbReference type="NCBI Taxonomy" id="45954"/>
    <lineage>
        <taxon>Eukaryota</taxon>
        <taxon>Metazoa</taxon>
        <taxon>Spiralia</taxon>
        <taxon>Lophotrochozoa</taxon>
        <taxon>Mollusca</taxon>
        <taxon>Bivalvia</taxon>
        <taxon>Autobranchia</taxon>
        <taxon>Heteroconchia</taxon>
        <taxon>Euheterodonta</taxon>
        <taxon>Imparidentia</taxon>
        <taxon>Neoheterodontei</taxon>
        <taxon>Myida</taxon>
        <taxon>Dreissenoidea</taxon>
        <taxon>Dreissenidae</taxon>
        <taxon>Dreissena</taxon>
    </lineage>
</organism>
<dbReference type="AlphaFoldDB" id="A0A9D4MZ81"/>
<keyword evidence="3" id="KW-1185">Reference proteome</keyword>
<comment type="caution">
    <text evidence="2">The sequence shown here is derived from an EMBL/GenBank/DDBJ whole genome shotgun (WGS) entry which is preliminary data.</text>
</comment>
<feature type="compositionally biased region" description="Basic and acidic residues" evidence="1">
    <location>
        <begin position="27"/>
        <end position="40"/>
    </location>
</feature>
<proteinExistence type="predicted"/>
<reference evidence="2" key="2">
    <citation type="submission" date="2020-11" db="EMBL/GenBank/DDBJ databases">
        <authorList>
            <person name="McCartney M.A."/>
            <person name="Auch B."/>
            <person name="Kono T."/>
            <person name="Mallez S."/>
            <person name="Becker A."/>
            <person name="Gohl D.M."/>
            <person name="Silverstein K.A.T."/>
            <person name="Koren S."/>
            <person name="Bechman K.B."/>
            <person name="Herman A."/>
            <person name="Abrahante J.E."/>
            <person name="Garbe J."/>
        </authorList>
    </citation>
    <scope>NUCLEOTIDE SEQUENCE</scope>
    <source>
        <strain evidence="2">Duluth1</strain>
        <tissue evidence="2">Whole animal</tissue>
    </source>
</reference>
<sequence>MAPTIPSRTHQICGPNHIPAHTIPTCDPKDPVPHLADPRPNDPLPHPTYQYLQ</sequence>
<accession>A0A9D4MZ81</accession>
<evidence type="ECO:0000313" key="2">
    <source>
        <dbReference type="EMBL" id="KAH3886055.1"/>
    </source>
</evidence>
<name>A0A9D4MZ81_DREPO</name>
<protein>
    <submittedName>
        <fullName evidence="2">Uncharacterized protein</fullName>
    </submittedName>
</protein>
<evidence type="ECO:0000256" key="1">
    <source>
        <dbReference type="SAM" id="MobiDB-lite"/>
    </source>
</evidence>
<feature type="compositionally biased region" description="Polar residues" evidence="1">
    <location>
        <begin position="1"/>
        <end position="10"/>
    </location>
</feature>